<dbReference type="GO" id="GO:0030894">
    <property type="term" value="C:replisome"/>
    <property type="evidence" value="ECO:0007669"/>
    <property type="project" value="TreeGrafter"/>
</dbReference>
<dbReference type="EMBL" id="JADKPV010000001">
    <property type="protein sequence ID" value="MBF4500058.1"/>
    <property type="molecule type" value="Genomic_DNA"/>
</dbReference>
<dbReference type="GO" id="GO:0003676">
    <property type="term" value="F:nucleic acid binding"/>
    <property type="evidence" value="ECO:0007669"/>
    <property type="project" value="InterPro"/>
</dbReference>
<dbReference type="InterPro" id="IPR004589">
    <property type="entry name" value="DNA_helicase_ATP-dep_RecQ"/>
</dbReference>
<dbReference type="GO" id="GO:0016787">
    <property type="term" value="F:hydrolase activity"/>
    <property type="evidence" value="ECO:0007669"/>
    <property type="project" value="UniProtKB-KW"/>
</dbReference>
<dbReference type="Pfam" id="PF00270">
    <property type="entry name" value="DEAD"/>
    <property type="match status" value="1"/>
</dbReference>
<comment type="caution">
    <text evidence="7">The sequence shown here is derived from an EMBL/GenBank/DDBJ whole genome shotgun (WGS) entry which is preliminary data.</text>
</comment>
<evidence type="ECO:0000259" key="5">
    <source>
        <dbReference type="PROSITE" id="PS51192"/>
    </source>
</evidence>
<protein>
    <submittedName>
        <fullName evidence="7">ATP-dependent DNA helicase RecQ</fullName>
    </submittedName>
</protein>
<dbReference type="Pfam" id="PF00271">
    <property type="entry name" value="Helicase_C"/>
    <property type="match status" value="1"/>
</dbReference>
<keyword evidence="2" id="KW-0378">Hydrolase</keyword>
<evidence type="ECO:0000256" key="4">
    <source>
        <dbReference type="ARBA" id="ARBA00022840"/>
    </source>
</evidence>
<dbReference type="GO" id="GO:0043138">
    <property type="term" value="F:3'-5' DNA helicase activity"/>
    <property type="evidence" value="ECO:0007669"/>
    <property type="project" value="TreeGrafter"/>
</dbReference>
<evidence type="ECO:0000256" key="2">
    <source>
        <dbReference type="ARBA" id="ARBA00022801"/>
    </source>
</evidence>
<dbReference type="GO" id="GO:0043590">
    <property type="term" value="C:bacterial nucleoid"/>
    <property type="evidence" value="ECO:0007669"/>
    <property type="project" value="TreeGrafter"/>
</dbReference>
<keyword evidence="4" id="KW-0067">ATP-binding</keyword>
<keyword evidence="8" id="KW-1185">Reference proteome</keyword>
<dbReference type="PANTHER" id="PTHR13710:SF84">
    <property type="entry name" value="ATP-DEPENDENT DNA HELICASE RECS-RELATED"/>
    <property type="match status" value="1"/>
</dbReference>
<dbReference type="GO" id="GO:0009378">
    <property type="term" value="F:four-way junction helicase activity"/>
    <property type="evidence" value="ECO:0007669"/>
    <property type="project" value="TreeGrafter"/>
</dbReference>
<evidence type="ECO:0000313" key="8">
    <source>
        <dbReference type="Proteomes" id="UP000622653"/>
    </source>
</evidence>
<dbReference type="InterPro" id="IPR001650">
    <property type="entry name" value="Helicase_C-like"/>
</dbReference>
<dbReference type="PANTHER" id="PTHR13710">
    <property type="entry name" value="DNA HELICASE RECQ FAMILY MEMBER"/>
    <property type="match status" value="1"/>
</dbReference>
<reference evidence="7" key="1">
    <citation type="submission" date="2020-11" db="EMBL/GenBank/DDBJ databases">
        <title>Multidrug resistant novel bacterium Savagea serpentis sp. nov., isolated from the scats of a vine snake (Ahaetulla nasuta).</title>
        <authorList>
            <person name="Venkata Ramana V."/>
            <person name="Vikas Patil S."/>
            <person name="Yogita Lugani V."/>
        </authorList>
    </citation>
    <scope>NUCLEOTIDE SEQUENCE</scope>
    <source>
        <strain evidence="7">SN6</strain>
    </source>
</reference>
<dbReference type="InterPro" id="IPR011545">
    <property type="entry name" value="DEAD/DEAH_box_helicase_dom"/>
</dbReference>
<dbReference type="Gene3D" id="3.40.50.300">
    <property type="entry name" value="P-loop containing nucleotide triphosphate hydrolases"/>
    <property type="match status" value="2"/>
</dbReference>
<dbReference type="Proteomes" id="UP000622653">
    <property type="component" value="Unassembled WGS sequence"/>
</dbReference>
<dbReference type="GO" id="GO:0006310">
    <property type="term" value="P:DNA recombination"/>
    <property type="evidence" value="ECO:0007669"/>
    <property type="project" value="InterPro"/>
</dbReference>
<organism evidence="7 8">
    <name type="scientific">Savagea serpentis</name>
    <dbReference type="NCBI Taxonomy" id="2785297"/>
    <lineage>
        <taxon>Bacteria</taxon>
        <taxon>Bacillati</taxon>
        <taxon>Bacillota</taxon>
        <taxon>Bacilli</taxon>
        <taxon>Bacillales</taxon>
        <taxon>Caryophanaceae</taxon>
        <taxon>Savagea</taxon>
    </lineage>
</organism>
<accession>A0A8J7G6J2</accession>
<sequence>MEKVLQQYFHYSSFRPGQKEVIASIARGEDVIGLFPTSMGKSLCYEILPYLLSGRVLIISPLISLMEDQVRRIKQRGEKRVVALTSQLTQAERQLVKSQLSQYRYIFCSPEILMKSEFATALQSLTYNAITLDEAHCISQWGYDFRPEYLQVGQWIQQLLKRPPILALTATAHHETVEELRYWLKMKEPKIFRGEMNRPNLYYDIRKVTSPFEILTQYVEQVSGDGIVYVRTRKKAEAYAEYFIQRGIAAASYHGGMDRQDRSLIQQQFLRGELDWIFATSAFGMGIDKPDIRHVIHESIPLSFEQYVQEVGRAGRDGQNARCLLLYKEADLEEAQLFSNNYLLTNELFEEYNRYRSACKSEEEVMKLLRIEPSFLEIIKFYETHYSKEERAQLIRKNADNKKRQLELIFHWLTSEVCYRNALLTYFHSEGVSQERCCSNCHEIEEHFEDTAVKVSNSSWEERLQQMFQ</sequence>
<keyword evidence="1" id="KW-0547">Nucleotide-binding</keyword>
<dbReference type="PROSITE" id="PS51194">
    <property type="entry name" value="HELICASE_CTER"/>
    <property type="match status" value="1"/>
</dbReference>
<keyword evidence="3 7" id="KW-0347">Helicase</keyword>
<dbReference type="AlphaFoldDB" id="A0A8J7G6J2"/>
<dbReference type="GO" id="GO:0005737">
    <property type="term" value="C:cytoplasm"/>
    <property type="evidence" value="ECO:0007669"/>
    <property type="project" value="TreeGrafter"/>
</dbReference>
<feature type="domain" description="Helicase ATP-binding" evidence="5">
    <location>
        <begin position="22"/>
        <end position="190"/>
    </location>
</feature>
<evidence type="ECO:0000256" key="3">
    <source>
        <dbReference type="ARBA" id="ARBA00022806"/>
    </source>
</evidence>
<dbReference type="PROSITE" id="PS51192">
    <property type="entry name" value="HELICASE_ATP_BIND_1"/>
    <property type="match status" value="1"/>
</dbReference>
<dbReference type="InterPro" id="IPR014001">
    <property type="entry name" value="Helicase_ATP-bd"/>
</dbReference>
<gene>
    <name evidence="7" type="ORF">IRY55_01680</name>
</gene>
<dbReference type="NCBIfam" id="TIGR00614">
    <property type="entry name" value="recQ_fam"/>
    <property type="match status" value="1"/>
</dbReference>
<dbReference type="SMART" id="SM00490">
    <property type="entry name" value="HELICc"/>
    <property type="match status" value="1"/>
</dbReference>
<dbReference type="GO" id="GO:0005524">
    <property type="term" value="F:ATP binding"/>
    <property type="evidence" value="ECO:0007669"/>
    <property type="project" value="UniProtKB-KW"/>
</dbReference>
<dbReference type="CDD" id="cd17920">
    <property type="entry name" value="DEXHc_RecQ"/>
    <property type="match status" value="1"/>
</dbReference>
<dbReference type="RefSeq" id="WP_194561521.1">
    <property type="nucleotide sequence ID" value="NZ_JADKPV010000001.1"/>
</dbReference>
<evidence type="ECO:0000313" key="7">
    <source>
        <dbReference type="EMBL" id="MBF4500058.1"/>
    </source>
</evidence>
<dbReference type="SUPFAM" id="SSF52540">
    <property type="entry name" value="P-loop containing nucleoside triphosphate hydrolases"/>
    <property type="match status" value="1"/>
</dbReference>
<evidence type="ECO:0000259" key="6">
    <source>
        <dbReference type="PROSITE" id="PS51194"/>
    </source>
</evidence>
<dbReference type="SMART" id="SM00487">
    <property type="entry name" value="DEXDc"/>
    <property type="match status" value="1"/>
</dbReference>
<evidence type="ECO:0000256" key="1">
    <source>
        <dbReference type="ARBA" id="ARBA00022741"/>
    </source>
</evidence>
<dbReference type="InterPro" id="IPR027417">
    <property type="entry name" value="P-loop_NTPase"/>
</dbReference>
<proteinExistence type="predicted"/>
<dbReference type="GO" id="GO:0006281">
    <property type="term" value="P:DNA repair"/>
    <property type="evidence" value="ECO:0007669"/>
    <property type="project" value="TreeGrafter"/>
</dbReference>
<feature type="domain" description="Helicase C-terminal" evidence="6">
    <location>
        <begin position="214"/>
        <end position="367"/>
    </location>
</feature>
<name>A0A8J7G6J2_9BACL</name>